<gene>
    <name evidence="13" type="primary">RH39</name>
    <name evidence="13" type="ORF">AK812_SmicGene33591</name>
</gene>
<evidence type="ECO:0000313" key="14">
    <source>
        <dbReference type="Proteomes" id="UP000186817"/>
    </source>
</evidence>
<evidence type="ECO:0000256" key="10">
    <source>
        <dbReference type="SAM" id="Phobius"/>
    </source>
</evidence>
<dbReference type="GO" id="GO:0015271">
    <property type="term" value="F:outward rectifier potassium channel activity"/>
    <property type="evidence" value="ECO:0007669"/>
    <property type="project" value="TreeGrafter"/>
</dbReference>
<dbReference type="InterPro" id="IPR013099">
    <property type="entry name" value="K_chnl_dom"/>
</dbReference>
<keyword evidence="6" id="KW-0406">Ion transport</keyword>
<dbReference type="GO" id="GO:0030322">
    <property type="term" value="P:stabilization of membrane potential"/>
    <property type="evidence" value="ECO:0007669"/>
    <property type="project" value="TreeGrafter"/>
</dbReference>
<dbReference type="Pfam" id="PF07885">
    <property type="entry name" value="Ion_trans_2"/>
    <property type="match status" value="2"/>
</dbReference>
<dbReference type="OrthoDB" id="415460at2759"/>
<dbReference type="AlphaFoldDB" id="A0A1Q9CR71"/>
<dbReference type="PANTHER" id="PTHR11003">
    <property type="entry name" value="POTASSIUM CHANNEL, SUBFAMILY K"/>
    <property type="match status" value="1"/>
</dbReference>
<comment type="caution">
    <text evidence="13">The sequence shown here is derived from an EMBL/GenBank/DDBJ whole genome shotgun (WGS) entry which is preliminary data.</text>
</comment>
<dbReference type="PANTHER" id="PTHR11003:SF291">
    <property type="entry name" value="IP11374P"/>
    <property type="match status" value="1"/>
</dbReference>
<evidence type="ECO:0000256" key="9">
    <source>
        <dbReference type="SAM" id="MobiDB-lite"/>
    </source>
</evidence>
<dbReference type="CDD" id="cd00051">
    <property type="entry name" value="EFh"/>
    <property type="match status" value="1"/>
</dbReference>
<dbReference type="Proteomes" id="UP000186817">
    <property type="component" value="Unassembled WGS sequence"/>
</dbReference>
<evidence type="ECO:0000256" key="5">
    <source>
        <dbReference type="ARBA" id="ARBA00022989"/>
    </source>
</evidence>
<dbReference type="Gene3D" id="3.40.50.300">
    <property type="entry name" value="P-loop containing nucleotide triphosphate hydrolases"/>
    <property type="match status" value="1"/>
</dbReference>
<evidence type="ECO:0000259" key="12">
    <source>
        <dbReference type="PROSITE" id="PS51194"/>
    </source>
</evidence>
<comment type="subcellular location">
    <subcellularLocation>
        <location evidence="1">Membrane</location>
        <topology evidence="1">Multi-pass membrane protein</topology>
    </subcellularLocation>
</comment>
<dbReference type="Gene3D" id="1.10.238.10">
    <property type="entry name" value="EF-hand"/>
    <property type="match status" value="1"/>
</dbReference>
<feature type="transmembrane region" description="Helical" evidence="10">
    <location>
        <begin position="203"/>
        <end position="223"/>
    </location>
</feature>
<dbReference type="InterPro" id="IPR018247">
    <property type="entry name" value="EF_Hand_1_Ca_BS"/>
</dbReference>
<feature type="transmembrane region" description="Helical" evidence="10">
    <location>
        <begin position="380"/>
        <end position="405"/>
    </location>
</feature>
<feature type="region of interest" description="Disordered" evidence="9">
    <location>
        <begin position="109"/>
        <end position="138"/>
    </location>
</feature>
<keyword evidence="7 10" id="KW-0472">Membrane</keyword>
<keyword evidence="8" id="KW-0407">Ion channel</keyword>
<dbReference type="PROSITE" id="PS00303">
    <property type="entry name" value="S100_CABP"/>
    <property type="match status" value="1"/>
</dbReference>
<dbReference type="SMART" id="SM00054">
    <property type="entry name" value="EFh"/>
    <property type="match status" value="1"/>
</dbReference>
<keyword evidence="14" id="KW-1185">Reference proteome</keyword>
<keyword evidence="13" id="KW-0547">Nucleotide-binding</keyword>
<feature type="domain" description="EF-hand" evidence="11">
    <location>
        <begin position="565"/>
        <end position="600"/>
    </location>
</feature>
<keyword evidence="13" id="KW-0067">ATP-binding</keyword>
<dbReference type="PROSITE" id="PS51194">
    <property type="entry name" value="HELICASE_CTER"/>
    <property type="match status" value="1"/>
</dbReference>
<organism evidence="13 14">
    <name type="scientific">Symbiodinium microadriaticum</name>
    <name type="common">Dinoflagellate</name>
    <name type="synonym">Zooxanthella microadriatica</name>
    <dbReference type="NCBI Taxonomy" id="2951"/>
    <lineage>
        <taxon>Eukaryota</taxon>
        <taxon>Sar</taxon>
        <taxon>Alveolata</taxon>
        <taxon>Dinophyceae</taxon>
        <taxon>Suessiales</taxon>
        <taxon>Symbiodiniaceae</taxon>
        <taxon>Symbiodinium</taxon>
    </lineage>
</organism>
<dbReference type="OMA" id="EMAPICE"/>
<keyword evidence="13" id="KW-0347">Helicase</keyword>
<dbReference type="PRINTS" id="PR01333">
    <property type="entry name" value="2POREKCHANEL"/>
</dbReference>
<dbReference type="SUPFAM" id="SSF47473">
    <property type="entry name" value="EF-hand"/>
    <property type="match status" value="1"/>
</dbReference>
<feature type="region of interest" description="Disordered" evidence="9">
    <location>
        <begin position="601"/>
        <end position="621"/>
    </location>
</feature>
<dbReference type="Gene3D" id="1.10.287.70">
    <property type="match status" value="2"/>
</dbReference>
<name>A0A1Q9CR71_SYMMI</name>
<dbReference type="InterPro" id="IPR002048">
    <property type="entry name" value="EF_hand_dom"/>
</dbReference>
<reference evidence="13 14" key="1">
    <citation type="submission" date="2016-02" db="EMBL/GenBank/DDBJ databases">
        <title>Genome analysis of coral dinoflagellate symbionts highlights evolutionary adaptations to a symbiotic lifestyle.</title>
        <authorList>
            <person name="Aranda M."/>
            <person name="Li Y."/>
            <person name="Liew Y.J."/>
            <person name="Baumgarten S."/>
            <person name="Simakov O."/>
            <person name="Wilson M."/>
            <person name="Piel J."/>
            <person name="Ashoor H."/>
            <person name="Bougouffa S."/>
            <person name="Bajic V.B."/>
            <person name="Ryu T."/>
            <person name="Ravasi T."/>
            <person name="Bayer T."/>
            <person name="Micklem G."/>
            <person name="Kim H."/>
            <person name="Bhak J."/>
            <person name="Lajeunesse T.C."/>
            <person name="Voolstra C.R."/>
        </authorList>
    </citation>
    <scope>NUCLEOTIDE SEQUENCE [LARGE SCALE GENOMIC DNA]</scope>
    <source>
        <strain evidence="13 14">CCMP2467</strain>
    </source>
</reference>
<evidence type="ECO:0000256" key="1">
    <source>
        <dbReference type="ARBA" id="ARBA00004141"/>
    </source>
</evidence>
<accession>A0A1Q9CR71</accession>
<dbReference type="Pfam" id="PF00271">
    <property type="entry name" value="Helicase_C"/>
    <property type="match status" value="1"/>
</dbReference>
<feature type="transmembrane region" description="Helical" evidence="10">
    <location>
        <begin position="257"/>
        <end position="274"/>
    </location>
</feature>
<protein>
    <submittedName>
        <fullName evidence="13">DEAD-box ATP-dependent RNA helicase 39</fullName>
    </submittedName>
</protein>
<dbReference type="InterPro" id="IPR003280">
    <property type="entry name" value="2pore_dom_K_chnl"/>
</dbReference>
<dbReference type="GO" id="GO:0022841">
    <property type="term" value="F:potassium ion leak channel activity"/>
    <property type="evidence" value="ECO:0007669"/>
    <property type="project" value="TreeGrafter"/>
</dbReference>
<dbReference type="PROSITE" id="PS00018">
    <property type="entry name" value="EF_HAND_1"/>
    <property type="match status" value="1"/>
</dbReference>
<dbReference type="InterPro" id="IPR011992">
    <property type="entry name" value="EF-hand-dom_pair"/>
</dbReference>
<evidence type="ECO:0000256" key="3">
    <source>
        <dbReference type="ARBA" id="ARBA00022692"/>
    </source>
</evidence>
<dbReference type="Pfam" id="PF13499">
    <property type="entry name" value="EF-hand_7"/>
    <property type="match status" value="1"/>
</dbReference>
<evidence type="ECO:0000256" key="4">
    <source>
        <dbReference type="ARBA" id="ARBA00022837"/>
    </source>
</evidence>
<evidence type="ECO:0000256" key="2">
    <source>
        <dbReference type="ARBA" id="ARBA00022448"/>
    </source>
</evidence>
<sequence length="621" mass="69583">MYRLARPRFRDAQKFVDGEASIMVATEFGGRGIDWHQVDHVINFQMPTGAVCWLHRVGRTGRMGQGGRVTNFIGSKDQVLSKLIRDQLQAGEDLHTLFSRKRSLRKRLRNRPEDDESVWQMNVPSPAAGTRASAPRKAVEPQLSFGRTRLCTRQLESESSYLLTGSIVGLVAAATNQRSRPPVPRKASIWSARPGCFLAGKPSFGLIWIVLAYVLSSMGVYGVCEGWGPEDSVYFSITALTTVGYGDLAPSHPASRLFFSFAILLALVLLAARLSSFVHELVQRETGAAAGRLNQQLKIRLGGASDEDIDIFDEEGERRRLRSRFRRQLQLLTMYLLLSSFISKRALGLPSSWEALYFSVVTLTTIGLGDLVPQTPEAKWIISLLCLVGVPIFGATLAELVALIYGERQRGIKQRLPNLTVARLLKMRKFAEELHSRGLLDKKAESEFRKLGEHRISQFEFCCFLLVQNEIISMDDVETISKNFLQLDLSGDGALWTKDALAWELQMLLQPKKKKQDRKDQDESDISQAEAVKLRSSLEAIDMKTAGCIELAELEAALHKVGVVTSEGYVRRFFLKLDLNRDGKISFQEYKELIRKLCRKSRAPSDSLDPEAENLEPQPGP</sequence>
<keyword evidence="4" id="KW-0106">Calcium</keyword>
<evidence type="ECO:0000256" key="8">
    <source>
        <dbReference type="ARBA" id="ARBA00023303"/>
    </source>
</evidence>
<keyword evidence="5 10" id="KW-1133">Transmembrane helix</keyword>
<evidence type="ECO:0000256" key="6">
    <source>
        <dbReference type="ARBA" id="ARBA00023065"/>
    </source>
</evidence>
<dbReference type="PROSITE" id="PS50222">
    <property type="entry name" value="EF_HAND_2"/>
    <property type="match status" value="1"/>
</dbReference>
<evidence type="ECO:0000313" key="13">
    <source>
        <dbReference type="EMBL" id="OLP85412.1"/>
    </source>
</evidence>
<dbReference type="InterPro" id="IPR027417">
    <property type="entry name" value="P-loop_NTPase"/>
</dbReference>
<dbReference type="SUPFAM" id="SSF81324">
    <property type="entry name" value="Voltage-gated potassium channels"/>
    <property type="match status" value="2"/>
</dbReference>
<dbReference type="InterPro" id="IPR001650">
    <property type="entry name" value="Helicase_C-like"/>
</dbReference>
<keyword evidence="13" id="KW-0378">Hydrolase</keyword>
<proteinExistence type="predicted"/>
<keyword evidence="3 10" id="KW-0812">Transmembrane</keyword>
<feature type="domain" description="Helicase C-terminal" evidence="12">
    <location>
        <begin position="1"/>
        <end position="109"/>
    </location>
</feature>
<dbReference type="SUPFAM" id="SSF52540">
    <property type="entry name" value="P-loop containing nucleoside triphosphate hydrolases"/>
    <property type="match status" value="1"/>
</dbReference>
<dbReference type="GO" id="GO:0005509">
    <property type="term" value="F:calcium ion binding"/>
    <property type="evidence" value="ECO:0007669"/>
    <property type="project" value="InterPro"/>
</dbReference>
<evidence type="ECO:0000256" key="7">
    <source>
        <dbReference type="ARBA" id="ARBA00023136"/>
    </source>
</evidence>
<dbReference type="EMBL" id="LSRX01000978">
    <property type="protein sequence ID" value="OLP85412.1"/>
    <property type="molecule type" value="Genomic_DNA"/>
</dbReference>
<dbReference type="InterPro" id="IPR001751">
    <property type="entry name" value="S100/CaBP7/8-like_CS"/>
</dbReference>
<dbReference type="GO" id="GO:0005886">
    <property type="term" value="C:plasma membrane"/>
    <property type="evidence" value="ECO:0007669"/>
    <property type="project" value="TreeGrafter"/>
</dbReference>
<dbReference type="GO" id="GO:0005737">
    <property type="term" value="C:cytoplasm"/>
    <property type="evidence" value="ECO:0007669"/>
    <property type="project" value="UniProtKB-ARBA"/>
</dbReference>
<keyword evidence="2" id="KW-0813">Transport</keyword>
<dbReference type="GO" id="GO:0004386">
    <property type="term" value="F:helicase activity"/>
    <property type="evidence" value="ECO:0007669"/>
    <property type="project" value="UniProtKB-KW"/>
</dbReference>
<evidence type="ECO:0000259" key="11">
    <source>
        <dbReference type="PROSITE" id="PS50222"/>
    </source>
</evidence>